<dbReference type="InterPro" id="IPR038987">
    <property type="entry name" value="MoeA-like"/>
</dbReference>
<dbReference type="NCBIfam" id="TIGR00177">
    <property type="entry name" value="molyb_syn"/>
    <property type="match status" value="1"/>
</dbReference>
<dbReference type="Pfam" id="PF00994">
    <property type="entry name" value="MoCF_biosynth"/>
    <property type="match status" value="1"/>
</dbReference>
<evidence type="ECO:0000256" key="3">
    <source>
        <dbReference type="ARBA" id="ARBA00010763"/>
    </source>
</evidence>
<gene>
    <name evidence="8" type="primary">moeA</name>
    <name evidence="8" type="ORF">NTG6680_0324</name>
</gene>
<protein>
    <recommendedName>
        <fullName evidence="6">Molybdopterin molybdenumtransferase</fullName>
        <ecNumber evidence="6">2.10.1.1</ecNumber>
    </recommendedName>
</protein>
<keyword evidence="4 6" id="KW-0501">Molybdenum cofactor biosynthesis</keyword>
<dbReference type="InterPro" id="IPR036135">
    <property type="entry name" value="MoeA_linker/N_sf"/>
</dbReference>
<dbReference type="InterPro" id="IPR001453">
    <property type="entry name" value="MoaB/Mog_dom"/>
</dbReference>
<dbReference type="InterPro" id="IPR036425">
    <property type="entry name" value="MoaB/Mog-like_dom_sf"/>
</dbReference>
<comment type="function">
    <text evidence="1 6">Catalyzes the insertion of molybdate into adenylated molybdopterin with the concomitant release of AMP.</text>
</comment>
<evidence type="ECO:0000313" key="8">
    <source>
        <dbReference type="EMBL" id="CAG9931577.1"/>
    </source>
</evidence>
<dbReference type="InterPro" id="IPR005111">
    <property type="entry name" value="MoeA_C_domain_IV"/>
</dbReference>
<dbReference type="Pfam" id="PF03454">
    <property type="entry name" value="MoeA_C"/>
    <property type="match status" value="1"/>
</dbReference>
<dbReference type="EMBL" id="OU912926">
    <property type="protein sequence ID" value="CAG9931577.1"/>
    <property type="molecule type" value="Genomic_DNA"/>
</dbReference>
<evidence type="ECO:0000313" key="9">
    <source>
        <dbReference type="Proteomes" id="UP000839052"/>
    </source>
</evidence>
<evidence type="ECO:0000256" key="6">
    <source>
        <dbReference type="RuleBase" id="RU365090"/>
    </source>
</evidence>
<dbReference type="PANTHER" id="PTHR10192:SF5">
    <property type="entry name" value="GEPHYRIN"/>
    <property type="match status" value="1"/>
</dbReference>
<keyword evidence="6 8" id="KW-0808">Transferase</keyword>
<comment type="cofactor">
    <cofactor evidence="6">
        <name>Mg(2+)</name>
        <dbReference type="ChEBI" id="CHEBI:18420"/>
    </cofactor>
</comment>
<organism evidence="8 9">
    <name type="scientific">Candidatus Nitrotoga arctica</name>
    <dbReference type="NCBI Taxonomy" id="453162"/>
    <lineage>
        <taxon>Bacteria</taxon>
        <taxon>Pseudomonadati</taxon>
        <taxon>Pseudomonadota</taxon>
        <taxon>Betaproteobacteria</taxon>
        <taxon>Nitrosomonadales</taxon>
        <taxon>Gallionellaceae</taxon>
        <taxon>Candidatus Nitrotoga</taxon>
    </lineage>
</organism>
<dbReference type="InterPro" id="IPR036688">
    <property type="entry name" value="MoeA_C_domain_IV_sf"/>
</dbReference>
<dbReference type="PANTHER" id="PTHR10192">
    <property type="entry name" value="MOLYBDOPTERIN BIOSYNTHESIS PROTEIN"/>
    <property type="match status" value="1"/>
</dbReference>
<keyword evidence="9" id="KW-1185">Reference proteome</keyword>
<name>A0ABN8AJ31_9PROT</name>
<feature type="domain" description="MoaB/Mog" evidence="7">
    <location>
        <begin position="196"/>
        <end position="333"/>
    </location>
</feature>
<dbReference type="RefSeq" id="WP_239795669.1">
    <property type="nucleotide sequence ID" value="NZ_OU912926.1"/>
</dbReference>
<dbReference type="SMART" id="SM00852">
    <property type="entry name" value="MoCF_biosynth"/>
    <property type="match status" value="1"/>
</dbReference>
<evidence type="ECO:0000256" key="1">
    <source>
        <dbReference type="ARBA" id="ARBA00002901"/>
    </source>
</evidence>
<evidence type="ECO:0000256" key="2">
    <source>
        <dbReference type="ARBA" id="ARBA00005046"/>
    </source>
</evidence>
<dbReference type="EC" id="2.10.1.1" evidence="6"/>
<comment type="pathway">
    <text evidence="2 6">Cofactor biosynthesis; molybdopterin biosynthesis.</text>
</comment>
<dbReference type="SUPFAM" id="SSF63882">
    <property type="entry name" value="MoeA N-terminal region -like"/>
    <property type="match status" value="1"/>
</dbReference>
<dbReference type="Pfam" id="PF03453">
    <property type="entry name" value="MoeA_N"/>
    <property type="match status" value="1"/>
</dbReference>
<evidence type="ECO:0000256" key="4">
    <source>
        <dbReference type="ARBA" id="ARBA00023150"/>
    </source>
</evidence>
<keyword evidence="6" id="KW-0500">Molybdenum</keyword>
<comment type="catalytic activity">
    <reaction evidence="5">
        <text>adenylyl-molybdopterin + molybdate = Mo-molybdopterin + AMP + H(+)</text>
        <dbReference type="Rhea" id="RHEA:35047"/>
        <dbReference type="ChEBI" id="CHEBI:15378"/>
        <dbReference type="ChEBI" id="CHEBI:36264"/>
        <dbReference type="ChEBI" id="CHEBI:62727"/>
        <dbReference type="ChEBI" id="CHEBI:71302"/>
        <dbReference type="ChEBI" id="CHEBI:456215"/>
        <dbReference type="EC" id="2.10.1.1"/>
    </reaction>
</comment>
<proteinExistence type="inferred from homology"/>
<evidence type="ECO:0000256" key="5">
    <source>
        <dbReference type="ARBA" id="ARBA00047317"/>
    </source>
</evidence>
<keyword evidence="6" id="KW-0479">Metal-binding</keyword>
<dbReference type="SUPFAM" id="SSF63867">
    <property type="entry name" value="MoeA C-terminal domain-like"/>
    <property type="match status" value="1"/>
</dbReference>
<dbReference type="NCBIfam" id="NF045515">
    <property type="entry name" value="Glp_gephyrin"/>
    <property type="match status" value="1"/>
</dbReference>
<sequence length="418" mass="44770">MESKFSFLSTLETMGDYDPDSMPVEQARQLIQQFLAPLAENESINVSDALHRTLAADILSPMNVPPHNYSAMDGYAVHSDDLATAPGRLAIIGSAYAGRMFEGHVAAGECVRIMTGALIPEGCDSVVMQEHVQVAGSFIEIGEGHLRGQNIRLVGEDITQGATVLARGQIIRPAEMGLLASLGLSEVKVYRKLKVALFSTGDELQQPGTPLAPGQIYNSNRYSLLGMLGELGVEIIDMGTIRDDKASLKVALLDAAARADVIITSGGVSVGEADYIKQLLAEIGEVVFWKIAMKPGKPLAYGKIGTCHFFGLPGNPVAVMVTFQQFVRDALRVLMGQQPKLILEFQATCISPIRKAPGRTEFQRGILSQDKNGGWIVHTTGAQCSGILSSMSKANCFIVLPVSQGNIEAGSAVRVQPF</sequence>
<evidence type="ECO:0000259" key="7">
    <source>
        <dbReference type="SMART" id="SM00852"/>
    </source>
</evidence>
<dbReference type="InterPro" id="IPR005110">
    <property type="entry name" value="MoeA_linker/N"/>
</dbReference>
<reference evidence="8 9" key="1">
    <citation type="submission" date="2021-10" db="EMBL/GenBank/DDBJ databases">
        <authorList>
            <person name="Koch H."/>
        </authorList>
    </citation>
    <scope>NUCLEOTIDE SEQUENCE [LARGE SCALE GENOMIC DNA]</scope>
    <source>
        <strain evidence="8">6680</strain>
    </source>
</reference>
<dbReference type="Gene3D" id="2.40.340.10">
    <property type="entry name" value="MoeA, C-terminal, domain IV"/>
    <property type="match status" value="1"/>
</dbReference>
<keyword evidence="6" id="KW-0460">Magnesium</keyword>
<dbReference type="GO" id="GO:0061599">
    <property type="term" value="F:molybdopterin molybdotransferase activity"/>
    <property type="evidence" value="ECO:0007669"/>
    <property type="project" value="UniProtKB-EC"/>
</dbReference>
<accession>A0ABN8AJ31</accession>
<dbReference type="Gene3D" id="3.40.980.10">
    <property type="entry name" value="MoaB/Mog-like domain"/>
    <property type="match status" value="1"/>
</dbReference>
<comment type="similarity">
    <text evidence="3 6">Belongs to the MoeA family.</text>
</comment>
<dbReference type="Gene3D" id="2.170.190.11">
    <property type="entry name" value="Molybdopterin biosynthesis moea protein, domain 3"/>
    <property type="match status" value="1"/>
</dbReference>
<dbReference type="SUPFAM" id="SSF53218">
    <property type="entry name" value="Molybdenum cofactor biosynthesis proteins"/>
    <property type="match status" value="1"/>
</dbReference>
<dbReference type="Gene3D" id="3.90.105.10">
    <property type="entry name" value="Molybdopterin biosynthesis moea protein, domain 2"/>
    <property type="match status" value="1"/>
</dbReference>
<dbReference type="CDD" id="cd00887">
    <property type="entry name" value="MoeA"/>
    <property type="match status" value="1"/>
</dbReference>
<dbReference type="Proteomes" id="UP000839052">
    <property type="component" value="Chromosome"/>
</dbReference>